<protein>
    <submittedName>
        <fullName evidence="13">Uncharacterized protein</fullName>
    </submittedName>
</protein>
<dbReference type="GO" id="GO:1905515">
    <property type="term" value="P:non-motile cilium assembly"/>
    <property type="evidence" value="ECO:0007669"/>
    <property type="project" value="EnsemblMetazoa"/>
</dbReference>
<dbReference type="Pfam" id="PF15383">
    <property type="entry name" value="TMEM237"/>
    <property type="match status" value="1"/>
</dbReference>
<keyword evidence="4 12" id="KW-0812">Transmembrane</keyword>
<evidence type="ECO:0000256" key="12">
    <source>
        <dbReference type="SAM" id="Phobius"/>
    </source>
</evidence>
<keyword evidence="7" id="KW-0969">Cilium</keyword>
<dbReference type="Proteomes" id="UP000008281">
    <property type="component" value="Unassembled WGS sequence"/>
</dbReference>
<evidence type="ECO:0000256" key="3">
    <source>
        <dbReference type="ARBA" id="ARBA00008783"/>
    </source>
</evidence>
<evidence type="ECO:0000256" key="1">
    <source>
        <dbReference type="ARBA" id="ARBA00004138"/>
    </source>
</evidence>
<keyword evidence="5" id="KW-0970">Cilium biogenesis/degradation</keyword>
<evidence type="ECO:0000313" key="14">
    <source>
        <dbReference type="Proteomes" id="UP000008281"/>
    </source>
</evidence>
<dbReference type="GO" id="GO:0035869">
    <property type="term" value="C:ciliary transition zone"/>
    <property type="evidence" value="ECO:0007669"/>
    <property type="project" value="EnsemblMetazoa"/>
</dbReference>
<evidence type="ECO:0000256" key="8">
    <source>
        <dbReference type="ARBA" id="ARBA00023136"/>
    </source>
</evidence>
<evidence type="ECO:0000256" key="2">
    <source>
        <dbReference type="ARBA" id="ARBA00004141"/>
    </source>
</evidence>
<gene>
    <name evidence="13" type="ORF">CRE_21948</name>
</gene>
<feature type="region of interest" description="Disordered" evidence="11">
    <location>
        <begin position="108"/>
        <end position="127"/>
    </location>
</feature>
<evidence type="ECO:0000256" key="4">
    <source>
        <dbReference type="ARBA" id="ARBA00022692"/>
    </source>
</evidence>
<comment type="subcellular location">
    <subcellularLocation>
        <location evidence="1">Cell projection</location>
        <location evidence="1">Cilium</location>
    </subcellularLocation>
    <subcellularLocation>
        <location evidence="2">Membrane</location>
        <topology evidence="2">Multi-pass membrane protein</topology>
    </subcellularLocation>
</comment>
<accession>E3MUH9</accession>
<dbReference type="PANTHER" id="PTHR28388:SF1">
    <property type="entry name" value="TRANSMEMBRANE PROTEIN 237"/>
    <property type="match status" value="1"/>
</dbReference>
<dbReference type="FunCoup" id="E3MUH9">
    <property type="interactions" value="3"/>
</dbReference>
<evidence type="ECO:0000256" key="10">
    <source>
        <dbReference type="ARBA" id="ARBA00025631"/>
    </source>
</evidence>
<feature type="compositionally biased region" description="Pro residues" evidence="11">
    <location>
        <begin position="1"/>
        <end position="10"/>
    </location>
</feature>
<proteinExistence type="inferred from homology"/>
<feature type="transmembrane region" description="Helical" evidence="12">
    <location>
        <begin position="349"/>
        <end position="371"/>
    </location>
</feature>
<dbReference type="EMBL" id="DS268479">
    <property type="protein sequence ID" value="EFP09734.1"/>
    <property type="molecule type" value="Genomic_DNA"/>
</dbReference>
<feature type="transmembrane region" description="Helical" evidence="12">
    <location>
        <begin position="252"/>
        <end position="272"/>
    </location>
</feature>
<organism evidence="14">
    <name type="scientific">Caenorhabditis remanei</name>
    <name type="common">Caenorhabditis vulgaris</name>
    <dbReference type="NCBI Taxonomy" id="31234"/>
    <lineage>
        <taxon>Eukaryota</taxon>
        <taxon>Metazoa</taxon>
        <taxon>Ecdysozoa</taxon>
        <taxon>Nematoda</taxon>
        <taxon>Chromadorea</taxon>
        <taxon>Rhabditida</taxon>
        <taxon>Rhabditina</taxon>
        <taxon>Rhabditomorpha</taxon>
        <taxon>Rhabditoidea</taxon>
        <taxon>Rhabditidae</taxon>
        <taxon>Peloderinae</taxon>
        <taxon>Caenorhabditis</taxon>
    </lineage>
</organism>
<evidence type="ECO:0000256" key="7">
    <source>
        <dbReference type="ARBA" id="ARBA00023069"/>
    </source>
</evidence>
<reference evidence="13" key="1">
    <citation type="submission" date="2007-07" db="EMBL/GenBank/DDBJ databases">
        <title>PCAP assembly of the Caenorhabditis remanei genome.</title>
        <authorList>
            <consortium name="The Caenorhabditis remanei Sequencing Consortium"/>
            <person name="Wilson R.K."/>
        </authorList>
    </citation>
    <scope>NUCLEOTIDE SEQUENCE [LARGE SCALE GENOMIC DNA]</scope>
    <source>
        <strain evidence="13">PB4641</strain>
    </source>
</reference>
<dbReference type="STRING" id="31234.E3MUH9"/>
<evidence type="ECO:0000256" key="9">
    <source>
        <dbReference type="ARBA" id="ARBA00023273"/>
    </source>
</evidence>
<sequence length="409" mass="46246">MSRPVPPPPKNMFREDSSSDENEAVDPGDNNIFHRRRENNQIEAPSENENDEVFHPAAEDVETVEVIKTDNDKVEEPAAIPNLRNRRVSYGRIPVPPMAVTVADIQEAAKQSREENGEKEVEVRKPVDPRRSSVSLDVFKGFRDPHDKKNMPAKDKTIYVEGPNGKFREMKKGRFWDKDKFASPIIIKPKKKEKESIIPHLLKAPGQAFRTQRVYNQLANIIQGFLAGITVMLAIFSFNLDAYVLVGGYRLMSLPIHAAFMVAFTVGLVSAIDRTGIYEVEHFTSRTRLTATIHNNGLFTVIVWFCGLISTLLCIQLESQLAFAVCLLSLIIQKMLLQPTRIPADSLIYKWRIFNVLRALTAALGFLLLAFKPDSDTMAKELRTAIFDQLELVTTDPDRQKIILTAMKI</sequence>
<dbReference type="eggNOG" id="ENOG502SDR2">
    <property type="taxonomic scope" value="Eukaryota"/>
</dbReference>
<dbReference type="PANTHER" id="PTHR28388">
    <property type="entry name" value="TRANSMEMBRANE PROTEIN 237"/>
    <property type="match status" value="1"/>
</dbReference>
<feature type="region of interest" description="Disordered" evidence="11">
    <location>
        <begin position="1"/>
        <end position="58"/>
    </location>
</feature>
<dbReference type="GO" id="GO:0016020">
    <property type="term" value="C:membrane"/>
    <property type="evidence" value="ECO:0007669"/>
    <property type="project" value="UniProtKB-SubCell"/>
</dbReference>
<keyword evidence="6 12" id="KW-1133">Transmembrane helix</keyword>
<dbReference type="AlphaFoldDB" id="E3MUH9"/>
<feature type="compositionally biased region" description="Basic and acidic residues" evidence="11">
    <location>
        <begin position="110"/>
        <end position="127"/>
    </location>
</feature>
<keyword evidence="9" id="KW-0966">Cell projection</keyword>
<dbReference type="GO" id="GO:0036064">
    <property type="term" value="C:ciliary basal body"/>
    <property type="evidence" value="ECO:0007669"/>
    <property type="project" value="EnsemblMetazoa"/>
</dbReference>
<name>E3MUH9_CAERE</name>
<evidence type="ECO:0000256" key="11">
    <source>
        <dbReference type="SAM" id="MobiDB-lite"/>
    </source>
</evidence>
<dbReference type="OrthoDB" id="550113at2759"/>
<dbReference type="InParanoid" id="E3MUH9"/>
<comment type="similarity">
    <text evidence="3">Belongs to the TMEM237 family.</text>
</comment>
<evidence type="ECO:0000256" key="6">
    <source>
        <dbReference type="ARBA" id="ARBA00022989"/>
    </source>
</evidence>
<dbReference type="InterPro" id="IPR029409">
    <property type="entry name" value="TMEM237"/>
</dbReference>
<feature type="transmembrane region" description="Helical" evidence="12">
    <location>
        <begin position="218"/>
        <end position="240"/>
    </location>
</feature>
<keyword evidence="8 12" id="KW-0472">Membrane</keyword>
<feature type="transmembrane region" description="Helical" evidence="12">
    <location>
        <begin position="293"/>
        <end position="313"/>
    </location>
</feature>
<dbReference type="OMA" id="CIQLESQ"/>
<keyword evidence="14" id="KW-1185">Reference proteome</keyword>
<dbReference type="HOGENOM" id="CLU_691244_0_0_1"/>
<evidence type="ECO:0000313" key="13">
    <source>
        <dbReference type="EMBL" id="EFP09734.1"/>
    </source>
</evidence>
<comment type="function">
    <text evidence="10">Component of the transition zone in primary cilia. Required for ciliogenesis.</text>
</comment>
<feature type="transmembrane region" description="Helical" evidence="12">
    <location>
        <begin position="319"/>
        <end position="337"/>
    </location>
</feature>
<evidence type="ECO:0000256" key="5">
    <source>
        <dbReference type="ARBA" id="ARBA00022794"/>
    </source>
</evidence>